<dbReference type="Pfam" id="PF06805">
    <property type="entry name" value="Lambda_tail_I"/>
    <property type="match status" value="1"/>
</dbReference>
<dbReference type="EMBL" id="JAEILM010000011">
    <property type="protein sequence ID" value="MBI6631859.1"/>
    <property type="molecule type" value="Genomic_DNA"/>
</dbReference>
<accession>A0ABS0UYT8</accession>
<evidence type="ECO:0000313" key="3">
    <source>
        <dbReference type="Proteomes" id="UP000607562"/>
    </source>
</evidence>
<evidence type="ECO:0000256" key="1">
    <source>
        <dbReference type="SAM" id="Phobius"/>
    </source>
</evidence>
<feature type="transmembrane region" description="Helical" evidence="1">
    <location>
        <begin position="114"/>
        <end position="135"/>
    </location>
</feature>
<evidence type="ECO:0000313" key="2">
    <source>
        <dbReference type="EMBL" id="MBI6631859.1"/>
    </source>
</evidence>
<protein>
    <submittedName>
        <fullName evidence="2">Tail assembly protein</fullName>
    </submittedName>
</protein>
<proteinExistence type="predicted"/>
<keyword evidence="1" id="KW-0472">Membrane</keyword>
<reference evidence="2 3" key="1">
    <citation type="submission" date="2020-12" db="EMBL/GenBank/DDBJ databases">
        <title>Comparative genomic insights into the epidemiology and virulence of plant pathogenic Pseudomonads from Turkey.</title>
        <authorList>
            <person name="Dillon M."/>
            <person name="Ruiz-Bedoya T."/>
            <person name="Bendalovic-Torma C."/>
            <person name="Guttman K.M."/>
            <person name="Kwak H."/>
            <person name="Middleton M.A."/>
            <person name="Wang P.W."/>
            <person name="Horuz S."/>
            <person name="Aysan Y."/>
            <person name="Guttman D.S."/>
        </authorList>
    </citation>
    <scope>NUCLEOTIDE SEQUENCE [LARGE SCALE GENOMIC DNA]</scope>
    <source>
        <strain evidence="2 3">Marul_2_1</strain>
    </source>
</reference>
<dbReference type="InterPro" id="IPR010654">
    <property type="entry name" value="Phage_lambda_tail_I"/>
</dbReference>
<organism evidence="2 3">
    <name type="scientific">Pseudomonas paralactis</name>
    <dbReference type="NCBI Taxonomy" id="1615673"/>
    <lineage>
        <taxon>Bacteria</taxon>
        <taxon>Pseudomonadati</taxon>
        <taxon>Pseudomonadota</taxon>
        <taxon>Gammaproteobacteria</taxon>
        <taxon>Pseudomonadales</taxon>
        <taxon>Pseudomonadaceae</taxon>
        <taxon>Pseudomonas</taxon>
    </lineage>
</organism>
<keyword evidence="1" id="KW-0812">Transmembrane</keyword>
<dbReference type="Proteomes" id="UP000607562">
    <property type="component" value="Unassembled WGS sequence"/>
</dbReference>
<gene>
    <name evidence="2" type="ORF">YA0871_04240</name>
</gene>
<keyword evidence="1" id="KW-1133">Transmembrane helix</keyword>
<comment type="caution">
    <text evidence="2">The sequence shown here is derived from an EMBL/GenBank/DDBJ whole genome shotgun (WGS) entry which is preliminary data.</text>
</comment>
<keyword evidence="3" id="KW-1185">Reference proteome</keyword>
<name>A0ABS0UYT8_9PSED</name>
<dbReference type="RefSeq" id="WP_198706777.1">
    <property type="nucleotide sequence ID" value="NZ_JAEILM010000011.1"/>
</dbReference>
<sequence>MRKIAVTPNSQTCVPATQQTAAEKVRTVRLYGVLGARFGRVHRLAVSSVSEAIHALSILLPGFERFLMESKDNGLTYSVFTGKENVPQERLGAPIGNDDIRLAPVLIGSKRAGALQTIVGAVLIVVGAIITGGTFGAGAPFGSGMIMMGASMVMGGVMQMLSPVPKGLAAQDGPNNRASYSFNGPVNTSAQGNPVGLLYGQLIVGSSVISAGIYTQDQL</sequence>